<feature type="domain" description="O-methyltransferase C-terminal" evidence="4">
    <location>
        <begin position="113"/>
        <end position="308"/>
    </location>
</feature>
<protein>
    <recommendedName>
        <fullName evidence="8">Methyltransferase</fullName>
    </recommendedName>
</protein>
<dbReference type="PANTHER" id="PTHR43712:SF2">
    <property type="entry name" value="O-METHYLTRANSFERASE CICE"/>
    <property type="match status" value="1"/>
</dbReference>
<keyword evidence="1" id="KW-0489">Methyltransferase</keyword>
<evidence type="ECO:0000256" key="3">
    <source>
        <dbReference type="ARBA" id="ARBA00022691"/>
    </source>
</evidence>
<dbReference type="InterPro" id="IPR029063">
    <property type="entry name" value="SAM-dependent_MTases_sf"/>
</dbReference>
<reference evidence="6 7" key="1">
    <citation type="submission" date="2023-07" db="EMBL/GenBank/DDBJ databases">
        <title>Genomic Encyclopedia of Type Strains, Phase IV (KMG-IV): sequencing the most valuable type-strain genomes for metagenomic binning, comparative biology and taxonomic classification.</title>
        <authorList>
            <person name="Goeker M."/>
        </authorList>
    </citation>
    <scope>NUCLEOTIDE SEQUENCE [LARGE SCALE GENOMIC DNA]</scope>
    <source>
        <strain evidence="6 7">B1-1</strain>
    </source>
</reference>
<gene>
    <name evidence="6" type="ORF">QO015_000849</name>
</gene>
<organism evidence="6 7">
    <name type="scientific">Kaistia geumhonensis</name>
    <dbReference type="NCBI Taxonomy" id="410839"/>
    <lineage>
        <taxon>Bacteria</taxon>
        <taxon>Pseudomonadati</taxon>
        <taxon>Pseudomonadota</taxon>
        <taxon>Alphaproteobacteria</taxon>
        <taxon>Hyphomicrobiales</taxon>
        <taxon>Kaistiaceae</taxon>
        <taxon>Kaistia</taxon>
    </lineage>
</organism>
<dbReference type="SUPFAM" id="SSF53335">
    <property type="entry name" value="S-adenosyl-L-methionine-dependent methyltransferases"/>
    <property type="match status" value="1"/>
</dbReference>
<proteinExistence type="predicted"/>
<evidence type="ECO:0000313" key="6">
    <source>
        <dbReference type="EMBL" id="MDQ0515236.1"/>
    </source>
</evidence>
<keyword evidence="7" id="KW-1185">Reference proteome</keyword>
<dbReference type="Gene3D" id="1.10.287.1350">
    <property type="match status" value="1"/>
</dbReference>
<dbReference type="Gene3D" id="1.10.10.10">
    <property type="entry name" value="Winged helix-like DNA-binding domain superfamily/Winged helix DNA-binding domain"/>
    <property type="match status" value="1"/>
</dbReference>
<sequence>MHASAVDIAMRAISGHLVARCMQVVAEVGIADHLGHEPSGAEILAARAGVDADALNRILRLLVAHGVFDASPEGYRHTDASRLLRSDHPRSLRPYARMLGAEWQWRSVGALNHALATGETGIRHVFGTESFDYLAAHPEASAIFDAAMASRASIDTASVVEAGDFSRFAVIADIGGGNGSLLRAVLEAAPASRGVLFDLPHVVAAAAPAERITVVSGSFFDDPLPSADAYLLRRILHDWQDGEAHRILAAIRAAADPGARVLIIEAPLPDGNEPHPAKGLDIVMLAVVGGRERNLDEYRSLLQGAGFRWIGATSTPSGTALIEAEAT</sequence>
<dbReference type="Pfam" id="PF08100">
    <property type="entry name" value="Dimerisation"/>
    <property type="match status" value="1"/>
</dbReference>
<evidence type="ECO:0000313" key="7">
    <source>
        <dbReference type="Proteomes" id="UP001223743"/>
    </source>
</evidence>
<dbReference type="Pfam" id="PF00891">
    <property type="entry name" value="Methyltransf_2"/>
    <property type="match status" value="1"/>
</dbReference>
<dbReference type="InterPro" id="IPR001077">
    <property type="entry name" value="COMT_C"/>
</dbReference>
<name>A0ABU0M2S5_9HYPH</name>
<dbReference type="InterPro" id="IPR036388">
    <property type="entry name" value="WH-like_DNA-bd_sf"/>
</dbReference>
<evidence type="ECO:0000259" key="5">
    <source>
        <dbReference type="Pfam" id="PF08100"/>
    </source>
</evidence>
<evidence type="ECO:0000256" key="1">
    <source>
        <dbReference type="ARBA" id="ARBA00022603"/>
    </source>
</evidence>
<dbReference type="SUPFAM" id="SSF46785">
    <property type="entry name" value="Winged helix' DNA-binding domain"/>
    <property type="match status" value="1"/>
</dbReference>
<dbReference type="RefSeq" id="WP_266281229.1">
    <property type="nucleotide sequence ID" value="NZ_JAPKNF010000001.1"/>
</dbReference>
<comment type="caution">
    <text evidence="6">The sequence shown here is derived from an EMBL/GenBank/DDBJ whole genome shotgun (WGS) entry which is preliminary data.</text>
</comment>
<dbReference type="PROSITE" id="PS51683">
    <property type="entry name" value="SAM_OMT_II"/>
    <property type="match status" value="1"/>
</dbReference>
<keyword evidence="2" id="KW-0808">Transferase</keyword>
<dbReference type="InterPro" id="IPR036390">
    <property type="entry name" value="WH_DNA-bd_sf"/>
</dbReference>
<evidence type="ECO:0008006" key="8">
    <source>
        <dbReference type="Google" id="ProtNLM"/>
    </source>
</evidence>
<feature type="domain" description="O-methyltransferase dimerisation" evidence="5">
    <location>
        <begin position="10"/>
        <end position="84"/>
    </location>
</feature>
<evidence type="ECO:0000256" key="2">
    <source>
        <dbReference type="ARBA" id="ARBA00022679"/>
    </source>
</evidence>
<evidence type="ECO:0000259" key="4">
    <source>
        <dbReference type="Pfam" id="PF00891"/>
    </source>
</evidence>
<dbReference type="PIRSF" id="PIRSF005739">
    <property type="entry name" value="O-mtase"/>
    <property type="match status" value="1"/>
</dbReference>
<accession>A0ABU0M2S5</accession>
<dbReference type="PANTHER" id="PTHR43712">
    <property type="entry name" value="PUTATIVE (AFU_ORTHOLOGUE AFUA_4G14580)-RELATED"/>
    <property type="match status" value="1"/>
</dbReference>
<dbReference type="InterPro" id="IPR016461">
    <property type="entry name" value="COMT-like"/>
</dbReference>
<dbReference type="EMBL" id="JAUSWJ010000001">
    <property type="protein sequence ID" value="MDQ0515236.1"/>
    <property type="molecule type" value="Genomic_DNA"/>
</dbReference>
<keyword evidence="3" id="KW-0949">S-adenosyl-L-methionine</keyword>
<dbReference type="Gene3D" id="3.40.50.150">
    <property type="entry name" value="Vaccinia Virus protein VP39"/>
    <property type="match status" value="1"/>
</dbReference>
<dbReference type="InterPro" id="IPR012967">
    <property type="entry name" value="COMT_dimerisation"/>
</dbReference>
<dbReference type="Proteomes" id="UP001223743">
    <property type="component" value="Unassembled WGS sequence"/>
</dbReference>